<dbReference type="Gene3D" id="1.10.10.10">
    <property type="entry name" value="Winged helix-like DNA-binding domain superfamily/Winged helix DNA-binding domain"/>
    <property type="match status" value="1"/>
</dbReference>
<evidence type="ECO:0000256" key="3">
    <source>
        <dbReference type="ARBA" id="ARBA00023015"/>
    </source>
</evidence>
<dbReference type="InterPro" id="IPR036388">
    <property type="entry name" value="WH-like_DNA-bd_sf"/>
</dbReference>
<evidence type="ECO:0000259" key="7">
    <source>
        <dbReference type="PROSITE" id="PS51118"/>
    </source>
</evidence>
<evidence type="ECO:0000256" key="1">
    <source>
        <dbReference type="ARBA" id="ARBA00004496"/>
    </source>
</evidence>
<keyword evidence="2" id="KW-0963">Cytoplasm</keyword>
<dbReference type="GO" id="GO:0003700">
    <property type="term" value="F:DNA-binding transcription factor activity"/>
    <property type="evidence" value="ECO:0007669"/>
    <property type="project" value="InterPro"/>
</dbReference>
<dbReference type="SUPFAM" id="SSF46785">
    <property type="entry name" value="Winged helix' DNA-binding domain"/>
    <property type="match status" value="1"/>
</dbReference>
<dbReference type="InterPro" id="IPR002577">
    <property type="entry name" value="HTH_HxlR"/>
</dbReference>
<feature type="domain" description="HTH hxlR-type" evidence="7">
    <location>
        <begin position="36"/>
        <end position="136"/>
    </location>
</feature>
<dbReference type="FunFam" id="1.10.10.10:FF:000163">
    <property type="entry name" value="MarR family transcriptional regulator"/>
    <property type="match status" value="1"/>
</dbReference>
<dbReference type="GO" id="GO:0003677">
    <property type="term" value="F:DNA binding"/>
    <property type="evidence" value="ECO:0007669"/>
    <property type="project" value="UniProtKB-KW"/>
</dbReference>
<dbReference type="PROSITE" id="PS51118">
    <property type="entry name" value="HTH_HXLR"/>
    <property type="match status" value="1"/>
</dbReference>
<evidence type="ECO:0000256" key="5">
    <source>
        <dbReference type="ARBA" id="ARBA00023163"/>
    </source>
</evidence>
<keyword evidence="3" id="KW-0805">Transcription regulation</keyword>
<dbReference type="Proteomes" id="UP000502706">
    <property type="component" value="Chromosome"/>
</dbReference>
<accession>A0A6G8Q2K6</accession>
<dbReference type="SMART" id="SM00347">
    <property type="entry name" value="HTH_MARR"/>
    <property type="match status" value="1"/>
</dbReference>
<proteinExistence type="predicted"/>
<dbReference type="EMBL" id="CP045121">
    <property type="protein sequence ID" value="QIN80693.1"/>
    <property type="molecule type" value="Genomic_DNA"/>
</dbReference>
<organism evidence="8 9">
    <name type="scientific">Rubrobacter marinus</name>
    <dbReference type="NCBI Taxonomy" id="2653852"/>
    <lineage>
        <taxon>Bacteria</taxon>
        <taxon>Bacillati</taxon>
        <taxon>Actinomycetota</taxon>
        <taxon>Rubrobacteria</taxon>
        <taxon>Rubrobacterales</taxon>
        <taxon>Rubrobacteraceae</taxon>
        <taxon>Rubrobacter</taxon>
    </lineage>
</organism>
<dbReference type="InterPro" id="IPR039422">
    <property type="entry name" value="MarR/SlyA-like"/>
</dbReference>
<dbReference type="InterPro" id="IPR036390">
    <property type="entry name" value="WH_DNA-bd_sf"/>
</dbReference>
<keyword evidence="5" id="KW-0804">Transcription</keyword>
<dbReference type="GO" id="GO:0005737">
    <property type="term" value="C:cytoplasm"/>
    <property type="evidence" value="ECO:0007669"/>
    <property type="project" value="UniProtKB-SubCell"/>
</dbReference>
<evidence type="ECO:0000313" key="9">
    <source>
        <dbReference type="Proteomes" id="UP000502706"/>
    </source>
</evidence>
<dbReference type="AlphaFoldDB" id="A0A6G8Q2K6"/>
<protein>
    <submittedName>
        <fullName evidence="8">MarR family transcriptional regulator</fullName>
    </submittedName>
</protein>
<dbReference type="PANTHER" id="PTHR33164:SF5">
    <property type="entry name" value="ORGANIC HYDROPEROXIDE RESISTANCE TRANSCRIPTIONAL REGULATOR"/>
    <property type="match status" value="1"/>
</dbReference>
<dbReference type="InterPro" id="IPR055166">
    <property type="entry name" value="Transc_reg_Sar_Rot_HTH"/>
</dbReference>
<dbReference type="RefSeq" id="WP_207956333.1">
    <property type="nucleotide sequence ID" value="NZ_CP045121.1"/>
</dbReference>
<dbReference type="GO" id="GO:0006950">
    <property type="term" value="P:response to stress"/>
    <property type="evidence" value="ECO:0007669"/>
    <property type="project" value="TreeGrafter"/>
</dbReference>
<comment type="subcellular location">
    <subcellularLocation>
        <location evidence="1">Cytoplasm</location>
    </subcellularLocation>
</comment>
<dbReference type="PRINTS" id="PR00598">
    <property type="entry name" value="HTHMARR"/>
</dbReference>
<gene>
    <name evidence="8" type="ORF">GBA65_06285</name>
</gene>
<name>A0A6G8Q2K6_9ACTN</name>
<sequence length="159" mass="17537">MSDGLQDRGGAETNGPASSELALLCFGLHAASRAMTAVYRPLLEEVGLTYPQYLVMLLLWEDDPRGVKELGRVLELDSGTLSPLLKRLEAAGLVRRERRAADEREVEVTLTPEGRALRERARHIPRAIEQATGLSDEGIEELRVRLAELRAALRRAPTG</sequence>
<evidence type="ECO:0000259" key="6">
    <source>
        <dbReference type="PROSITE" id="PS50995"/>
    </source>
</evidence>
<evidence type="ECO:0000256" key="2">
    <source>
        <dbReference type="ARBA" id="ARBA00022490"/>
    </source>
</evidence>
<dbReference type="KEGG" id="rmar:GBA65_06285"/>
<dbReference type="Pfam" id="PF22381">
    <property type="entry name" value="Staph_reg_Sar_Rot"/>
    <property type="match status" value="1"/>
</dbReference>
<feature type="domain" description="HTH marR-type" evidence="6">
    <location>
        <begin position="21"/>
        <end position="151"/>
    </location>
</feature>
<dbReference type="PANTHER" id="PTHR33164">
    <property type="entry name" value="TRANSCRIPTIONAL REGULATOR, MARR FAMILY"/>
    <property type="match status" value="1"/>
</dbReference>
<keyword evidence="9" id="KW-1185">Reference proteome</keyword>
<evidence type="ECO:0000313" key="8">
    <source>
        <dbReference type="EMBL" id="QIN80693.1"/>
    </source>
</evidence>
<reference evidence="8 9" key="1">
    <citation type="submission" date="2019-10" db="EMBL/GenBank/DDBJ databases">
        <title>Rubrobacter sp nov SCSIO 52915 isolated from a deep-sea sediment in the South China Sea.</title>
        <authorList>
            <person name="Chen R.W."/>
        </authorList>
    </citation>
    <scope>NUCLEOTIDE SEQUENCE [LARGE SCALE GENOMIC DNA]</scope>
    <source>
        <strain evidence="8 9">SCSIO 52915</strain>
    </source>
</reference>
<dbReference type="PROSITE" id="PS50995">
    <property type="entry name" value="HTH_MARR_2"/>
    <property type="match status" value="1"/>
</dbReference>
<dbReference type="InterPro" id="IPR000835">
    <property type="entry name" value="HTH_MarR-typ"/>
</dbReference>
<keyword evidence="4" id="KW-0238">DNA-binding</keyword>
<evidence type="ECO:0000256" key="4">
    <source>
        <dbReference type="ARBA" id="ARBA00023125"/>
    </source>
</evidence>